<evidence type="ECO:0000313" key="2">
    <source>
        <dbReference type="Proteomes" id="UP000267250"/>
    </source>
</evidence>
<sequence length="357" mass="41162">MVEIPEGITDEDELKRWEARKKEDEDIRRIFRLTNPTVPGFSQIVEMEFYANPVPELELILRMDHRGLWGGGGTQYSLSFPLVLEEAFVRYYTERAMFTVGRFKYELGPVGLLMGNQIAGKEGLIVNTMYKYTWITGVYNRLLMSMYKEYPYVSTYLLDELTACRFSRKFGDKLVGLNIILNGFYDEKALSLDLVGKISGHTIKGELGLVYPAWVYRENVDDRVWPGGVVFVNLIENEKQLFSMRLGAFSKGFIAQYGKRGMSTMESGIKFHPNTAGIDLLYQHGLNNDLVLGLNLVYLDYLDKKELEKLNRVPLRVFEVKLQKYLSEVSDISFSTAYIEDKNFNYGKAVVSWQFNF</sequence>
<dbReference type="RefSeq" id="WP_127015533.1">
    <property type="nucleotide sequence ID" value="NZ_CP016379.1"/>
</dbReference>
<dbReference type="Proteomes" id="UP000267250">
    <property type="component" value="Chromosome"/>
</dbReference>
<name>A0A3S9SVA1_9FIRM</name>
<reference evidence="1 2" key="1">
    <citation type="submission" date="2016-07" db="EMBL/GenBank/DDBJ databases">
        <title>Genome and transcriptome analysis of iron-reducing fermentative bacteria Anoxybacter fermentans.</title>
        <authorList>
            <person name="Zeng X."/>
            <person name="Shao Z."/>
        </authorList>
    </citation>
    <scope>NUCLEOTIDE SEQUENCE [LARGE SCALE GENOMIC DNA]</scope>
    <source>
        <strain evidence="1 2">DY22613</strain>
    </source>
</reference>
<organism evidence="1 2">
    <name type="scientific">Anoxybacter fermentans</name>
    <dbReference type="NCBI Taxonomy" id="1323375"/>
    <lineage>
        <taxon>Bacteria</taxon>
        <taxon>Bacillati</taxon>
        <taxon>Bacillota</taxon>
        <taxon>Clostridia</taxon>
        <taxon>Halanaerobiales</taxon>
        <taxon>Anoxybacter</taxon>
    </lineage>
</organism>
<dbReference type="AlphaFoldDB" id="A0A3S9SVA1"/>
<dbReference type="EMBL" id="CP016379">
    <property type="protein sequence ID" value="AZR72205.1"/>
    <property type="molecule type" value="Genomic_DNA"/>
</dbReference>
<dbReference type="KEGG" id="aft:BBF96_01610"/>
<evidence type="ECO:0000313" key="1">
    <source>
        <dbReference type="EMBL" id="AZR72205.1"/>
    </source>
</evidence>
<protein>
    <submittedName>
        <fullName evidence="1">Uncharacterized protein</fullName>
    </submittedName>
</protein>
<gene>
    <name evidence="1" type="ORF">BBF96_01610</name>
</gene>
<proteinExistence type="predicted"/>
<accession>A0A3S9SVA1</accession>
<keyword evidence="2" id="KW-1185">Reference proteome</keyword>